<feature type="compositionally biased region" description="Basic and acidic residues" evidence="1">
    <location>
        <begin position="71"/>
        <end position="81"/>
    </location>
</feature>
<dbReference type="EMBL" id="BDUD01000001">
    <property type="protein sequence ID" value="GBG21826.1"/>
    <property type="molecule type" value="Genomic_DNA"/>
</dbReference>
<gene>
    <name evidence="2" type="ORF">NIES4072_55150</name>
</gene>
<feature type="region of interest" description="Disordered" evidence="1">
    <location>
        <begin position="38"/>
        <end position="90"/>
    </location>
</feature>
<dbReference type="PROSITE" id="PS51257">
    <property type="entry name" value="PROKAR_LIPOPROTEIN"/>
    <property type="match status" value="1"/>
</dbReference>
<reference evidence="2 3" key="1">
    <citation type="submission" date="2017-06" db="EMBL/GenBank/DDBJ databases">
        <title>Genome sequencing of cyanobaciteial culture collection at National Institute for Environmental Studies (NIES).</title>
        <authorList>
            <person name="Hirose Y."/>
            <person name="Shimura Y."/>
            <person name="Fujisawa T."/>
            <person name="Nakamura Y."/>
            <person name="Kawachi M."/>
        </authorList>
    </citation>
    <scope>NUCLEOTIDE SEQUENCE [LARGE SCALE GENOMIC DNA]</scope>
    <source>
        <strain evidence="2 3">NIES-4072</strain>
    </source>
</reference>
<sequence>MSKQNGNMTIKIFRSIFAAVNLALISGGLVSCVVEVPQPSAPPEQQKPAVQPNEQPNQIKQNDDEDDDDKDSDRKNDKHDDDKDDKDDND</sequence>
<comment type="caution">
    <text evidence="2">The sequence shown here is derived from an EMBL/GenBank/DDBJ whole genome shotgun (WGS) entry which is preliminary data.</text>
</comment>
<evidence type="ECO:0008006" key="4">
    <source>
        <dbReference type="Google" id="ProtNLM"/>
    </source>
</evidence>
<keyword evidence="3" id="KW-1185">Reference proteome</keyword>
<name>A0A2R5FSS8_NOSCO</name>
<proteinExistence type="predicted"/>
<dbReference type="Proteomes" id="UP000245124">
    <property type="component" value="Unassembled WGS sequence"/>
</dbReference>
<protein>
    <recommendedName>
        <fullName evidence="4">Lipoprotein</fullName>
    </recommendedName>
</protein>
<dbReference type="AlphaFoldDB" id="A0A2R5FSS8"/>
<accession>A0A2R5FSS8</accession>
<evidence type="ECO:0000313" key="3">
    <source>
        <dbReference type="Proteomes" id="UP000245124"/>
    </source>
</evidence>
<evidence type="ECO:0000256" key="1">
    <source>
        <dbReference type="SAM" id="MobiDB-lite"/>
    </source>
</evidence>
<evidence type="ECO:0000313" key="2">
    <source>
        <dbReference type="EMBL" id="GBG21826.1"/>
    </source>
</evidence>
<organism evidence="2 3">
    <name type="scientific">Nostoc commune NIES-4072</name>
    <dbReference type="NCBI Taxonomy" id="2005467"/>
    <lineage>
        <taxon>Bacteria</taxon>
        <taxon>Bacillati</taxon>
        <taxon>Cyanobacteriota</taxon>
        <taxon>Cyanophyceae</taxon>
        <taxon>Nostocales</taxon>
        <taxon>Nostocaceae</taxon>
        <taxon>Nostoc</taxon>
    </lineage>
</organism>